<dbReference type="GO" id="GO:0001503">
    <property type="term" value="P:ossification"/>
    <property type="evidence" value="ECO:0007669"/>
    <property type="project" value="Ensembl"/>
</dbReference>
<dbReference type="GeneTree" id="ENSGT00390000000993"/>
<dbReference type="GO" id="GO:0005886">
    <property type="term" value="C:plasma membrane"/>
    <property type="evidence" value="ECO:0007669"/>
    <property type="project" value="Ensembl"/>
</dbReference>
<evidence type="ECO:0000256" key="10">
    <source>
        <dbReference type="ARBA" id="ARBA00033472"/>
    </source>
</evidence>
<dbReference type="FunCoup" id="A0A5F9D005">
    <property type="interactions" value="1859"/>
</dbReference>
<evidence type="ECO:0000256" key="13">
    <source>
        <dbReference type="SAM" id="MobiDB-lite"/>
    </source>
</evidence>
<dbReference type="GO" id="GO:0042802">
    <property type="term" value="F:identical protein binding"/>
    <property type="evidence" value="ECO:0007669"/>
    <property type="project" value="Ensembl"/>
</dbReference>
<name>A0A5F9D005_RABIT</name>
<dbReference type="Gene3D" id="6.10.250.640">
    <property type="match status" value="1"/>
</dbReference>
<dbReference type="GO" id="GO:1904395">
    <property type="term" value="P:positive regulation of skeletal muscle acetylcholine-gated channel clustering"/>
    <property type="evidence" value="ECO:0007669"/>
    <property type="project" value="Ensembl"/>
</dbReference>
<evidence type="ECO:0000313" key="15">
    <source>
        <dbReference type="Ensembl" id="ENSOCUP00000039440.1"/>
    </source>
</evidence>
<dbReference type="AlphaFoldDB" id="A0A5F9D005"/>
<dbReference type="GO" id="GO:0005783">
    <property type="term" value="C:endoplasmic reticulum"/>
    <property type="evidence" value="ECO:0007669"/>
    <property type="project" value="UniProtKB-SubCell"/>
</dbReference>
<comment type="function">
    <text evidence="11">Chaperone specifically assisting the folding of beta-propeller/EGF modules within the family of low-density lipoprotein receptors (LDLRs). Acts as a modulator of the Wnt pathway through chaperoning the coreceptors of the canonical Wnt pathway, LRP5 and LRP6, to the plasma membrane. Essential for specification of embryonic polarity and mesoderm induction. Plays an essential role in neuromuscular junction (NMJ) formation by promoting cell-surface expression of LRP4. May regulate phagocytosis of apoptotic retinal pigment epithelium (RPE) cells.</text>
</comment>
<dbReference type="Proteomes" id="UP000001811">
    <property type="component" value="Unplaced"/>
</dbReference>
<evidence type="ECO:0000256" key="8">
    <source>
        <dbReference type="ARBA" id="ARBA00030724"/>
    </source>
</evidence>
<dbReference type="GO" id="GO:0016055">
    <property type="term" value="P:Wnt signaling pathway"/>
    <property type="evidence" value="ECO:0007669"/>
    <property type="project" value="UniProtKB-KW"/>
</dbReference>
<dbReference type="STRING" id="9986.ENSOCUP00000039440"/>
<dbReference type="GO" id="GO:0034394">
    <property type="term" value="P:protein localization to cell surface"/>
    <property type="evidence" value="ECO:0007669"/>
    <property type="project" value="Ensembl"/>
</dbReference>
<dbReference type="GO" id="GO:0030177">
    <property type="term" value="P:positive regulation of Wnt signaling pathway"/>
    <property type="evidence" value="ECO:0007669"/>
    <property type="project" value="Ensembl"/>
</dbReference>
<evidence type="ECO:0000256" key="1">
    <source>
        <dbReference type="ARBA" id="ARBA00004240"/>
    </source>
</evidence>
<evidence type="ECO:0000256" key="9">
    <source>
        <dbReference type="ARBA" id="ARBA00032329"/>
    </source>
</evidence>
<keyword evidence="16" id="KW-1185">Reference proteome</keyword>
<proteinExistence type="inferred from homology"/>
<gene>
    <name evidence="15" type="primary">MESD</name>
</gene>
<dbReference type="GO" id="GO:0050750">
    <property type="term" value="F:low-density lipoprotein particle receptor binding"/>
    <property type="evidence" value="ECO:0007669"/>
    <property type="project" value="Ensembl"/>
</dbReference>
<dbReference type="SMR" id="A0A5F9D005"/>
<dbReference type="FunFam" id="3.30.70.260:FF:000031">
    <property type="entry name" value="LDLR chaperone MESD"/>
    <property type="match status" value="1"/>
</dbReference>
<reference evidence="15" key="2">
    <citation type="submission" date="2025-08" db="UniProtKB">
        <authorList>
            <consortium name="Ensembl"/>
        </authorList>
    </citation>
    <scope>IDENTIFICATION</scope>
    <source>
        <strain evidence="15">Thorbecke</strain>
    </source>
</reference>
<evidence type="ECO:0000256" key="12">
    <source>
        <dbReference type="ARBA" id="ARBA00047137"/>
    </source>
</evidence>
<protein>
    <recommendedName>
        <fullName evidence="3">LRP chaperone MESD</fullName>
    </recommendedName>
    <alternativeName>
        <fullName evidence="10">LDLR chaperone MESD</fullName>
    </alternativeName>
    <alternativeName>
        <fullName evidence="8">Mesoderm development candidate 2</fullName>
    </alternativeName>
    <alternativeName>
        <fullName evidence="9">Mesoderm development protein</fullName>
    </alternativeName>
</protein>
<feature type="signal peptide" evidence="14">
    <location>
        <begin position="1"/>
        <end position="33"/>
    </location>
</feature>
<dbReference type="Ensembl" id="ENSOCUT00000035754.1">
    <property type="protein sequence ID" value="ENSOCUP00000039440.1"/>
    <property type="gene ID" value="ENSOCUG00000016290.4"/>
</dbReference>
<sequence length="273" mass="29467">MAASSWARKAVVLLCASDLLLLLLLLPPPRASAAEGPAGTPGEASAPPRKKKKDIRDYNDADMARLLEQWEKDDDIEEGDLPEHKRPSAPVDFSKIDPGKPESILKMTKKGKTLMMFVTVSGSPTEKETEEITSLWQGSLFNANYDVQRFIVGSDRAIFMLRDGGYAWEIKDFLVSQDRCADVTLEGQAGGPKVSGGCATSKFSAMPKLRGLRIVSKLKFHQQGSPLDAEPALGIRKGNFWLYGQVSSTQSGCPAKAGFLVGGGLCLHLGGKS</sequence>
<evidence type="ECO:0000256" key="5">
    <source>
        <dbReference type="ARBA" id="ARBA00022729"/>
    </source>
</evidence>
<comment type="subcellular location">
    <subcellularLocation>
        <location evidence="1">Endoplasmic reticulum</location>
    </subcellularLocation>
</comment>
<evidence type="ECO:0000256" key="14">
    <source>
        <dbReference type="SAM" id="SignalP"/>
    </source>
</evidence>
<organism evidence="15 16">
    <name type="scientific">Oryctolagus cuniculus</name>
    <name type="common">Rabbit</name>
    <dbReference type="NCBI Taxonomy" id="9986"/>
    <lineage>
        <taxon>Eukaryota</taxon>
        <taxon>Metazoa</taxon>
        <taxon>Chordata</taxon>
        <taxon>Craniata</taxon>
        <taxon>Vertebrata</taxon>
        <taxon>Euteleostomi</taxon>
        <taxon>Mammalia</taxon>
        <taxon>Eutheria</taxon>
        <taxon>Euarchontoglires</taxon>
        <taxon>Glires</taxon>
        <taxon>Lagomorpha</taxon>
        <taxon>Leporidae</taxon>
        <taxon>Oryctolagus</taxon>
    </lineage>
</organism>
<comment type="subunit">
    <text evidence="12">Monomer. Interacts with LRP5; the interaction prevents LRP5 from forming aggregates and chaperones LRP6 to the plasma membrane. Interacts with LRP6; the interaction prevents LRP6 from forming aggregates and chaperones LRP6 to the plasma membrane. Interacts with LRP4; the interaction promotes glycosylation of LRP4 and its cell-surface expression.</text>
</comment>
<accession>A0A5F9D005</accession>
<keyword evidence="4" id="KW-0879">Wnt signaling pathway</keyword>
<dbReference type="PANTHER" id="PTHR17600">
    <property type="entry name" value="MESODERM DEVELOPMENT CANDIDATE 2"/>
    <property type="match status" value="1"/>
</dbReference>
<evidence type="ECO:0000256" key="6">
    <source>
        <dbReference type="ARBA" id="ARBA00022824"/>
    </source>
</evidence>
<feature type="chain" id="PRO_5023858639" description="LRP chaperone MESD" evidence="14">
    <location>
        <begin position="34"/>
        <end position="273"/>
    </location>
</feature>
<keyword evidence="6" id="KW-0256">Endoplasmic reticulum</keyword>
<dbReference type="InParanoid" id="A0A5F9D005"/>
<evidence type="ECO:0000313" key="16">
    <source>
        <dbReference type="Proteomes" id="UP000001811"/>
    </source>
</evidence>
<feature type="compositionally biased region" description="Low complexity" evidence="13">
    <location>
        <begin position="32"/>
        <end position="47"/>
    </location>
</feature>
<dbReference type="InterPro" id="IPR019330">
    <property type="entry name" value="MESD"/>
</dbReference>
<reference evidence="15" key="3">
    <citation type="submission" date="2025-09" db="UniProtKB">
        <authorList>
            <consortium name="Ensembl"/>
        </authorList>
    </citation>
    <scope>IDENTIFICATION</scope>
    <source>
        <strain evidence="15">Thorbecke</strain>
    </source>
</reference>
<dbReference type="GO" id="GO:0072659">
    <property type="term" value="P:protein localization to plasma membrane"/>
    <property type="evidence" value="ECO:0007669"/>
    <property type="project" value="Ensembl"/>
</dbReference>
<evidence type="ECO:0000256" key="4">
    <source>
        <dbReference type="ARBA" id="ARBA00022687"/>
    </source>
</evidence>
<dbReference type="Bgee" id="ENSOCUG00000016290">
    <property type="expression patterns" value="Expressed in uterus and 18 other cell types or tissues"/>
</dbReference>
<keyword evidence="5 14" id="KW-0732">Signal</keyword>
<dbReference type="GO" id="GO:0006909">
    <property type="term" value="P:phagocytosis"/>
    <property type="evidence" value="ECO:0007669"/>
    <property type="project" value="Ensembl"/>
</dbReference>
<dbReference type="PANTHER" id="PTHR17600:SF2">
    <property type="entry name" value="LRP CHAPERONE MESD"/>
    <property type="match status" value="1"/>
</dbReference>
<feature type="region of interest" description="Disordered" evidence="13">
    <location>
        <begin position="32"/>
        <end position="55"/>
    </location>
</feature>
<dbReference type="GO" id="GO:0044183">
    <property type="term" value="F:protein folding chaperone"/>
    <property type="evidence" value="ECO:0007669"/>
    <property type="project" value="Ensembl"/>
</dbReference>
<evidence type="ECO:0000256" key="7">
    <source>
        <dbReference type="ARBA" id="ARBA00023186"/>
    </source>
</evidence>
<keyword evidence="7" id="KW-0143">Chaperone</keyword>
<evidence type="ECO:0000256" key="11">
    <source>
        <dbReference type="ARBA" id="ARBA00046015"/>
    </source>
</evidence>
<dbReference type="Gene3D" id="3.30.70.260">
    <property type="match status" value="1"/>
</dbReference>
<dbReference type="Pfam" id="PF10185">
    <property type="entry name" value="Mesd"/>
    <property type="match status" value="1"/>
</dbReference>
<reference evidence="15 16" key="1">
    <citation type="journal article" date="2011" name="Nature">
        <title>A high-resolution map of human evolutionary constraint using 29 mammals.</title>
        <authorList>
            <person name="Lindblad-Toh K."/>
            <person name="Garber M."/>
            <person name="Zuk O."/>
            <person name="Lin M.F."/>
            <person name="Parker B.J."/>
            <person name="Washietl S."/>
            <person name="Kheradpour P."/>
            <person name="Ernst J."/>
            <person name="Jordan G."/>
            <person name="Mauceli E."/>
            <person name="Ward L.D."/>
            <person name="Lowe C.B."/>
            <person name="Holloway A.K."/>
            <person name="Clamp M."/>
            <person name="Gnerre S."/>
            <person name="Alfoldi J."/>
            <person name="Beal K."/>
            <person name="Chang J."/>
            <person name="Clawson H."/>
            <person name="Cuff J."/>
            <person name="Di Palma F."/>
            <person name="Fitzgerald S."/>
            <person name="Flicek P."/>
            <person name="Guttman M."/>
            <person name="Hubisz M.J."/>
            <person name="Jaffe D.B."/>
            <person name="Jungreis I."/>
            <person name="Kent W.J."/>
            <person name="Kostka D."/>
            <person name="Lara M."/>
            <person name="Martins A.L."/>
            <person name="Massingham T."/>
            <person name="Moltke I."/>
            <person name="Raney B.J."/>
            <person name="Rasmussen M.D."/>
            <person name="Robinson J."/>
            <person name="Stark A."/>
            <person name="Vilella A.J."/>
            <person name="Wen J."/>
            <person name="Xie X."/>
            <person name="Zody M.C."/>
            <person name="Baldwin J."/>
            <person name="Bloom T."/>
            <person name="Chin C.W."/>
            <person name="Heiman D."/>
            <person name="Nicol R."/>
            <person name="Nusbaum C."/>
            <person name="Young S."/>
            <person name="Wilkinson J."/>
            <person name="Worley K.C."/>
            <person name="Kovar C.L."/>
            <person name="Muzny D.M."/>
            <person name="Gibbs R.A."/>
            <person name="Cree A."/>
            <person name="Dihn H.H."/>
            <person name="Fowler G."/>
            <person name="Jhangiani S."/>
            <person name="Joshi V."/>
            <person name="Lee S."/>
            <person name="Lewis L.R."/>
            <person name="Nazareth L.V."/>
            <person name="Okwuonu G."/>
            <person name="Santibanez J."/>
            <person name="Warren W.C."/>
            <person name="Mardis E.R."/>
            <person name="Weinstock G.M."/>
            <person name="Wilson R.K."/>
            <person name="Delehaunty K."/>
            <person name="Dooling D."/>
            <person name="Fronik C."/>
            <person name="Fulton L."/>
            <person name="Fulton B."/>
            <person name="Graves T."/>
            <person name="Minx P."/>
            <person name="Sodergren E."/>
            <person name="Birney E."/>
            <person name="Margulies E.H."/>
            <person name="Herrero J."/>
            <person name="Green E.D."/>
            <person name="Haussler D."/>
            <person name="Siepel A."/>
            <person name="Goldman N."/>
            <person name="Pollard K.S."/>
            <person name="Pedersen J.S."/>
            <person name="Lander E.S."/>
            <person name="Kellis M."/>
        </authorList>
    </citation>
    <scope>NUCLEOTIDE SEQUENCE [LARGE SCALE GENOMIC DNA]</scope>
    <source>
        <strain evidence="16">Thorbecke</strain>
    </source>
</reference>
<comment type="similarity">
    <text evidence="2">Belongs to the MESD family.</text>
</comment>
<evidence type="ECO:0000256" key="3">
    <source>
        <dbReference type="ARBA" id="ARBA00022290"/>
    </source>
</evidence>
<evidence type="ECO:0000256" key="2">
    <source>
        <dbReference type="ARBA" id="ARBA00011068"/>
    </source>
</evidence>